<keyword evidence="4" id="KW-0408">Iron</keyword>
<keyword evidence="5" id="KW-0411">Iron-sulfur</keyword>
<gene>
    <name evidence="7" type="ORF">CH338_16850</name>
</gene>
<name>A0A327KFS1_9BRAD</name>
<dbReference type="InterPro" id="IPR036010">
    <property type="entry name" value="2Fe-2S_ferredoxin-like_sf"/>
</dbReference>
<reference evidence="7 8" key="1">
    <citation type="submission" date="2017-07" db="EMBL/GenBank/DDBJ databases">
        <title>Draft Genome Sequences of Select Purple Nonsulfur Bacteria.</title>
        <authorList>
            <person name="Lasarre B."/>
            <person name="Mckinlay J.B."/>
        </authorList>
    </citation>
    <scope>NUCLEOTIDE SEQUENCE [LARGE SCALE GENOMIC DNA]</scope>
    <source>
        <strain evidence="7 8">DSM 11907</strain>
    </source>
</reference>
<dbReference type="SUPFAM" id="SSF54292">
    <property type="entry name" value="2Fe-2S ferredoxin-like"/>
    <property type="match status" value="1"/>
</dbReference>
<dbReference type="SUPFAM" id="SSF47741">
    <property type="entry name" value="CO dehydrogenase ISP C-domain like"/>
    <property type="match status" value="1"/>
</dbReference>
<dbReference type="OrthoDB" id="9806714at2"/>
<dbReference type="FunFam" id="3.10.20.30:FF:000020">
    <property type="entry name" value="Xanthine dehydrogenase iron-sulfur subunit"/>
    <property type="match status" value="1"/>
</dbReference>
<keyword evidence="1" id="KW-0001">2Fe-2S</keyword>
<dbReference type="Pfam" id="PF00111">
    <property type="entry name" value="Fer2"/>
    <property type="match status" value="1"/>
</dbReference>
<evidence type="ECO:0000256" key="4">
    <source>
        <dbReference type="ARBA" id="ARBA00023004"/>
    </source>
</evidence>
<dbReference type="GO" id="GO:0051537">
    <property type="term" value="F:2 iron, 2 sulfur cluster binding"/>
    <property type="evidence" value="ECO:0007669"/>
    <property type="project" value="UniProtKB-KW"/>
</dbReference>
<evidence type="ECO:0000259" key="6">
    <source>
        <dbReference type="PROSITE" id="PS51085"/>
    </source>
</evidence>
<keyword evidence="3" id="KW-0560">Oxidoreductase</keyword>
<dbReference type="Gene3D" id="1.10.150.120">
    <property type="entry name" value="[2Fe-2S]-binding domain"/>
    <property type="match status" value="1"/>
</dbReference>
<dbReference type="GO" id="GO:0046872">
    <property type="term" value="F:metal ion binding"/>
    <property type="evidence" value="ECO:0007669"/>
    <property type="project" value="UniProtKB-KW"/>
</dbReference>
<keyword evidence="8" id="KW-1185">Reference proteome</keyword>
<dbReference type="Gene3D" id="3.10.20.30">
    <property type="match status" value="1"/>
</dbReference>
<organism evidence="7 8">
    <name type="scientific">Rhodoplanes elegans</name>
    <dbReference type="NCBI Taxonomy" id="29408"/>
    <lineage>
        <taxon>Bacteria</taxon>
        <taxon>Pseudomonadati</taxon>
        <taxon>Pseudomonadota</taxon>
        <taxon>Alphaproteobacteria</taxon>
        <taxon>Hyphomicrobiales</taxon>
        <taxon>Nitrobacteraceae</taxon>
        <taxon>Rhodoplanes</taxon>
    </lineage>
</organism>
<dbReference type="InterPro" id="IPR006058">
    <property type="entry name" value="2Fe2S_fd_BS"/>
</dbReference>
<proteinExistence type="predicted"/>
<evidence type="ECO:0000313" key="8">
    <source>
        <dbReference type="Proteomes" id="UP000248863"/>
    </source>
</evidence>
<dbReference type="GO" id="GO:0016491">
    <property type="term" value="F:oxidoreductase activity"/>
    <property type="evidence" value="ECO:0007669"/>
    <property type="project" value="UniProtKB-KW"/>
</dbReference>
<evidence type="ECO:0000313" key="7">
    <source>
        <dbReference type="EMBL" id="RAI36966.1"/>
    </source>
</evidence>
<sequence length="171" mass="17589">MTTTNAAGASIPITVTINGEARDLAVAPSRTLLDVLRNEAGLTGTKKGCDVGDCGACTVLLDDVPVNSCLVLAVEADGCSVTTIEGIAPDPDRLHPLQENFMALGASQCGFCTPGIIVMAKALLDKNPNPTEEEIRFGLAGNICRCTGYTKIVEAIQVTARQMAAAGPDGA</sequence>
<dbReference type="FunFam" id="1.10.150.120:FF:000003">
    <property type="entry name" value="Carbon monoxide dehydrogenase, small subunit"/>
    <property type="match status" value="1"/>
</dbReference>
<evidence type="ECO:0000256" key="1">
    <source>
        <dbReference type="ARBA" id="ARBA00022714"/>
    </source>
</evidence>
<dbReference type="PROSITE" id="PS51085">
    <property type="entry name" value="2FE2S_FER_2"/>
    <property type="match status" value="1"/>
</dbReference>
<evidence type="ECO:0000256" key="5">
    <source>
        <dbReference type="ARBA" id="ARBA00023014"/>
    </source>
</evidence>
<accession>A0A327KFS1</accession>
<dbReference type="AlphaFoldDB" id="A0A327KFS1"/>
<feature type="domain" description="2Fe-2S ferredoxin-type" evidence="6">
    <location>
        <begin position="11"/>
        <end position="87"/>
    </location>
</feature>
<dbReference type="PROSITE" id="PS00197">
    <property type="entry name" value="2FE2S_FER_1"/>
    <property type="match status" value="1"/>
</dbReference>
<dbReference type="Proteomes" id="UP000248863">
    <property type="component" value="Unassembled WGS sequence"/>
</dbReference>
<dbReference type="InterPro" id="IPR002888">
    <property type="entry name" value="2Fe-2S-bd"/>
</dbReference>
<comment type="caution">
    <text evidence="7">The sequence shown here is derived from an EMBL/GenBank/DDBJ whole genome shotgun (WGS) entry which is preliminary data.</text>
</comment>
<dbReference type="PANTHER" id="PTHR44379:SF5">
    <property type="entry name" value="OXIDOREDUCTASE WITH IRON-SULFUR SUBUNIT"/>
    <property type="match status" value="1"/>
</dbReference>
<dbReference type="Pfam" id="PF01799">
    <property type="entry name" value="Fer2_2"/>
    <property type="match status" value="1"/>
</dbReference>
<evidence type="ECO:0000256" key="3">
    <source>
        <dbReference type="ARBA" id="ARBA00023002"/>
    </source>
</evidence>
<protein>
    <submittedName>
        <fullName evidence="7">(2Fe-2S)-binding protein</fullName>
    </submittedName>
</protein>
<dbReference type="CDD" id="cd00207">
    <property type="entry name" value="fer2"/>
    <property type="match status" value="1"/>
</dbReference>
<dbReference type="EMBL" id="NPEU01000200">
    <property type="protein sequence ID" value="RAI36966.1"/>
    <property type="molecule type" value="Genomic_DNA"/>
</dbReference>
<evidence type="ECO:0000256" key="2">
    <source>
        <dbReference type="ARBA" id="ARBA00022723"/>
    </source>
</evidence>
<dbReference type="PANTHER" id="PTHR44379">
    <property type="entry name" value="OXIDOREDUCTASE WITH IRON-SULFUR SUBUNIT"/>
    <property type="match status" value="1"/>
</dbReference>
<dbReference type="InterPro" id="IPR051452">
    <property type="entry name" value="Diverse_Oxidoreductases"/>
</dbReference>
<dbReference type="InterPro" id="IPR012675">
    <property type="entry name" value="Beta-grasp_dom_sf"/>
</dbReference>
<dbReference type="InterPro" id="IPR036884">
    <property type="entry name" value="2Fe-2S-bd_dom_sf"/>
</dbReference>
<dbReference type="InterPro" id="IPR001041">
    <property type="entry name" value="2Fe-2S_ferredoxin-type"/>
</dbReference>
<dbReference type="RefSeq" id="WP_111358304.1">
    <property type="nucleotide sequence ID" value="NZ_NHSK01000083.1"/>
</dbReference>
<keyword evidence="2" id="KW-0479">Metal-binding</keyword>